<evidence type="ECO:0000313" key="3">
    <source>
        <dbReference type="Proteomes" id="UP000268014"/>
    </source>
</evidence>
<sequence>MRLFFLTLRLHCSSDECFSASARNSGEMCDVKSAPSLVSEPFKRLEIGVASSKKFGDEYCADGPGSSSRGQKRSSTSCNASAGEHLSSPADVLGLLSLRRSRFAFLRLCFR</sequence>
<name>A0A3P7WBK4_HAEPC</name>
<dbReference type="EMBL" id="UZAF01017334">
    <property type="protein sequence ID" value="VDO40553.1"/>
    <property type="molecule type" value="Genomic_DNA"/>
</dbReference>
<keyword evidence="3" id="KW-1185">Reference proteome</keyword>
<evidence type="ECO:0000256" key="1">
    <source>
        <dbReference type="SAM" id="MobiDB-lite"/>
    </source>
</evidence>
<protein>
    <submittedName>
        <fullName evidence="2">Uncharacterized protein</fullName>
    </submittedName>
</protein>
<feature type="region of interest" description="Disordered" evidence="1">
    <location>
        <begin position="55"/>
        <end position="86"/>
    </location>
</feature>
<feature type="compositionally biased region" description="Low complexity" evidence="1">
    <location>
        <begin position="65"/>
        <end position="77"/>
    </location>
</feature>
<proteinExistence type="predicted"/>
<dbReference type="AlphaFoldDB" id="A0A3P7WBK4"/>
<organism evidence="2 3">
    <name type="scientific">Haemonchus placei</name>
    <name type="common">Barber's pole worm</name>
    <dbReference type="NCBI Taxonomy" id="6290"/>
    <lineage>
        <taxon>Eukaryota</taxon>
        <taxon>Metazoa</taxon>
        <taxon>Ecdysozoa</taxon>
        <taxon>Nematoda</taxon>
        <taxon>Chromadorea</taxon>
        <taxon>Rhabditida</taxon>
        <taxon>Rhabditina</taxon>
        <taxon>Rhabditomorpha</taxon>
        <taxon>Strongyloidea</taxon>
        <taxon>Trichostrongylidae</taxon>
        <taxon>Haemonchus</taxon>
    </lineage>
</organism>
<gene>
    <name evidence="2" type="ORF">HPLM_LOCUS10576</name>
</gene>
<reference evidence="2 3" key="1">
    <citation type="submission" date="2018-11" db="EMBL/GenBank/DDBJ databases">
        <authorList>
            <consortium name="Pathogen Informatics"/>
        </authorList>
    </citation>
    <scope>NUCLEOTIDE SEQUENCE [LARGE SCALE GENOMIC DNA]</scope>
    <source>
        <strain evidence="2 3">MHpl1</strain>
    </source>
</reference>
<accession>A0A3P7WBK4</accession>
<evidence type="ECO:0000313" key="2">
    <source>
        <dbReference type="EMBL" id="VDO40553.1"/>
    </source>
</evidence>
<dbReference type="Proteomes" id="UP000268014">
    <property type="component" value="Unassembled WGS sequence"/>
</dbReference>